<comment type="similarity">
    <text evidence="6">Belongs to the class IV-like SAM-binding methyltransferase superfamily. RNA methyltransferase TrmH family. RlmB subfamily.</text>
</comment>
<dbReference type="InterPro" id="IPR029028">
    <property type="entry name" value="Alpha/beta_knot_MTases"/>
</dbReference>
<evidence type="ECO:0000256" key="3">
    <source>
        <dbReference type="ARBA" id="ARBA00022603"/>
    </source>
</evidence>
<comment type="function">
    <text evidence="6">Specifically methylates the ribose of guanosine 2251 in 23S rRNA.</text>
</comment>
<dbReference type="CDD" id="cd18103">
    <property type="entry name" value="SpoU-like_RlmB"/>
    <property type="match status" value="1"/>
</dbReference>
<feature type="binding site" evidence="6">
    <location>
        <position position="234"/>
    </location>
    <ligand>
        <name>S-adenosyl-L-methionine</name>
        <dbReference type="ChEBI" id="CHEBI:59789"/>
    </ligand>
</feature>
<dbReference type="Gene3D" id="3.30.1330.30">
    <property type="match status" value="1"/>
</dbReference>
<dbReference type="SMART" id="SM00967">
    <property type="entry name" value="SpoU_sub_bind"/>
    <property type="match status" value="1"/>
</dbReference>
<evidence type="ECO:0000256" key="2">
    <source>
        <dbReference type="ARBA" id="ARBA00022552"/>
    </source>
</evidence>
<evidence type="ECO:0000256" key="5">
    <source>
        <dbReference type="ARBA" id="ARBA00022691"/>
    </source>
</evidence>
<evidence type="ECO:0000256" key="6">
    <source>
        <dbReference type="HAMAP-Rule" id="MF_01887"/>
    </source>
</evidence>
<evidence type="ECO:0000256" key="4">
    <source>
        <dbReference type="ARBA" id="ARBA00022679"/>
    </source>
</evidence>
<evidence type="ECO:0000256" key="1">
    <source>
        <dbReference type="ARBA" id="ARBA00022490"/>
    </source>
</evidence>
<comment type="caution">
    <text evidence="6">Lacks conserved residue(s) required for the propagation of feature annotation.</text>
</comment>
<dbReference type="SUPFAM" id="SSF75217">
    <property type="entry name" value="alpha/beta knot"/>
    <property type="match status" value="1"/>
</dbReference>
<keyword evidence="3 6" id="KW-0489">Methyltransferase</keyword>
<keyword evidence="2 6" id="KW-0698">rRNA processing</keyword>
<dbReference type="Pfam" id="PF08032">
    <property type="entry name" value="SpoU_sub_bind"/>
    <property type="match status" value="1"/>
</dbReference>
<keyword evidence="1 6" id="KW-0963">Cytoplasm</keyword>
<dbReference type="SUPFAM" id="SSF55315">
    <property type="entry name" value="L30e-like"/>
    <property type="match status" value="1"/>
</dbReference>
<evidence type="ECO:0000259" key="7">
    <source>
        <dbReference type="SMART" id="SM00967"/>
    </source>
</evidence>
<feature type="domain" description="RNA 2-O ribose methyltransferase substrate binding" evidence="7">
    <location>
        <begin position="12"/>
        <end position="87"/>
    </location>
</feature>
<dbReference type="InterPro" id="IPR029064">
    <property type="entry name" value="Ribosomal_eL30-like_sf"/>
</dbReference>
<evidence type="ECO:0000313" key="8">
    <source>
        <dbReference type="EMBL" id="MFC3151940.1"/>
    </source>
</evidence>
<feature type="binding site" evidence="6">
    <location>
        <position position="205"/>
    </location>
    <ligand>
        <name>S-adenosyl-L-methionine</name>
        <dbReference type="ChEBI" id="CHEBI:59789"/>
    </ligand>
</feature>
<dbReference type="InterPro" id="IPR001537">
    <property type="entry name" value="SpoU_MeTrfase"/>
</dbReference>
<name>A0ABV7HIG8_9GAMM</name>
<dbReference type="RefSeq" id="WP_386721601.1">
    <property type="nucleotide sequence ID" value="NZ_JBHRSZ010000005.1"/>
</dbReference>
<comment type="subcellular location">
    <subcellularLocation>
        <location evidence="6">Cytoplasm</location>
    </subcellularLocation>
</comment>
<reference evidence="9" key="1">
    <citation type="journal article" date="2019" name="Int. J. Syst. Evol. Microbiol.">
        <title>The Global Catalogue of Microorganisms (GCM) 10K type strain sequencing project: providing services to taxonomists for standard genome sequencing and annotation.</title>
        <authorList>
            <consortium name="The Broad Institute Genomics Platform"/>
            <consortium name="The Broad Institute Genome Sequencing Center for Infectious Disease"/>
            <person name="Wu L."/>
            <person name="Ma J."/>
        </authorList>
    </citation>
    <scope>NUCLEOTIDE SEQUENCE [LARGE SCALE GENOMIC DNA]</scope>
    <source>
        <strain evidence="9">KCTC 52438</strain>
    </source>
</reference>
<sequence length="252" mass="27060">MAKAESSVASNYVFGINAVSSLLKKNAKDIGTLYVLSGKRNQRVNDLMDVARKLHIRVERVDAEFFDEKQLEGVHQGVLAETQINYAKDEAFLDQLLESIDEPPFLLVLDGVTDPHNIGACLRTADAAGIHAVIAPKDKSGTLNGTAIKVACGAAENTPFISVTNLARCLKKLQDKGIWITGTAGEATTSIYQADLTGPTAIVMGAEGKGMRRLTREACDHLVFMPMSGEVSSLNVSVATGVILFEAVRQRS</sequence>
<protein>
    <recommendedName>
        <fullName evidence="6">23S rRNA (guanosine-2'-O-)-methyltransferase RlmB</fullName>
        <ecNumber evidence="6">2.1.1.185</ecNumber>
    </recommendedName>
    <alternativeName>
        <fullName evidence="6">23S rRNA (guanosine2251 2'-O)-methyltransferase</fullName>
    </alternativeName>
    <alternativeName>
        <fullName evidence="6">23S rRNA Gm2251 2'-O-methyltransferase</fullName>
    </alternativeName>
</protein>
<gene>
    <name evidence="6 8" type="primary">rlmB</name>
    <name evidence="8" type="ORF">ACFOEK_12940</name>
</gene>
<evidence type="ECO:0000313" key="9">
    <source>
        <dbReference type="Proteomes" id="UP001595476"/>
    </source>
</evidence>
<dbReference type="InterPro" id="IPR029026">
    <property type="entry name" value="tRNA_m1G_MTases_N"/>
</dbReference>
<keyword evidence="4 6" id="KW-0808">Transferase</keyword>
<proteinExistence type="inferred from homology"/>
<dbReference type="PANTHER" id="PTHR46429:SF1">
    <property type="entry name" value="23S RRNA (GUANOSINE-2'-O-)-METHYLTRANSFERASE RLMB"/>
    <property type="match status" value="1"/>
</dbReference>
<dbReference type="Gene3D" id="3.40.1280.10">
    <property type="match status" value="1"/>
</dbReference>
<comment type="catalytic activity">
    <reaction evidence="6">
        <text>guanosine(2251) in 23S rRNA + S-adenosyl-L-methionine = 2'-O-methylguanosine(2251) in 23S rRNA + S-adenosyl-L-homocysteine + H(+)</text>
        <dbReference type="Rhea" id="RHEA:24140"/>
        <dbReference type="Rhea" id="RHEA-COMP:10239"/>
        <dbReference type="Rhea" id="RHEA-COMP:10241"/>
        <dbReference type="ChEBI" id="CHEBI:15378"/>
        <dbReference type="ChEBI" id="CHEBI:57856"/>
        <dbReference type="ChEBI" id="CHEBI:59789"/>
        <dbReference type="ChEBI" id="CHEBI:74269"/>
        <dbReference type="ChEBI" id="CHEBI:74445"/>
        <dbReference type="EC" id="2.1.1.185"/>
    </reaction>
</comment>
<dbReference type="PANTHER" id="PTHR46429">
    <property type="entry name" value="23S RRNA (GUANOSINE-2'-O-)-METHYLTRANSFERASE RLMB"/>
    <property type="match status" value="1"/>
</dbReference>
<accession>A0ABV7HIG8</accession>
<dbReference type="Proteomes" id="UP001595476">
    <property type="component" value="Unassembled WGS sequence"/>
</dbReference>
<dbReference type="HAMAP" id="MF_01887">
    <property type="entry name" value="23SrRNA_methyltr_B"/>
    <property type="match status" value="1"/>
</dbReference>
<keyword evidence="5 6" id="KW-0949">S-adenosyl-L-methionine</keyword>
<dbReference type="InterPro" id="IPR024915">
    <property type="entry name" value="23S_rRNA_MeTrfase_RlmB"/>
</dbReference>
<dbReference type="EC" id="2.1.1.185" evidence="6"/>
<keyword evidence="9" id="KW-1185">Reference proteome</keyword>
<dbReference type="NCBIfam" id="TIGR00186">
    <property type="entry name" value="rRNA_methyl_3"/>
    <property type="match status" value="1"/>
</dbReference>
<organism evidence="8 9">
    <name type="scientific">Litoribrevibacter euphylliae</name>
    <dbReference type="NCBI Taxonomy" id="1834034"/>
    <lineage>
        <taxon>Bacteria</taxon>
        <taxon>Pseudomonadati</taxon>
        <taxon>Pseudomonadota</taxon>
        <taxon>Gammaproteobacteria</taxon>
        <taxon>Oceanospirillales</taxon>
        <taxon>Oceanospirillaceae</taxon>
        <taxon>Litoribrevibacter</taxon>
    </lineage>
</organism>
<dbReference type="Pfam" id="PF00588">
    <property type="entry name" value="SpoU_methylase"/>
    <property type="match status" value="1"/>
</dbReference>
<dbReference type="InterPro" id="IPR013123">
    <property type="entry name" value="SpoU_subst-bd"/>
</dbReference>
<dbReference type="EMBL" id="JBHRSZ010000005">
    <property type="protein sequence ID" value="MFC3151940.1"/>
    <property type="molecule type" value="Genomic_DNA"/>
</dbReference>
<dbReference type="InterPro" id="IPR004441">
    <property type="entry name" value="rRNA_MeTrfase_TrmH"/>
</dbReference>
<comment type="caution">
    <text evidence="8">The sequence shown here is derived from an EMBL/GenBank/DDBJ whole genome shotgun (WGS) entry which is preliminary data.</text>
</comment>